<organism evidence="1 2">
    <name type="scientific">Microbacterium murale</name>
    <dbReference type="NCBI Taxonomy" id="1081040"/>
    <lineage>
        <taxon>Bacteria</taxon>
        <taxon>Bacillati</taxon>
        <taxon>Actinomycetota</taxon>
        <taxon>Actinomycetes</taxon>
        <taxon>Micrococcales</taxon>
        <taxon>Microbacteriaceae</taxon>
        <taxon>Microbacterium</taxon>
    </lineage>
</organism>
<sequence length="84" mass="9130">MSKTSPPRIHDTDIDAFIDSIGTGTMRDARHLREIAAARDAVGTADARLRSAVAAAREAGDSWTMIGVALRTSKQNAFRKYGRQ</sequence>
<evidence type="ECO:0000313" key="2">
    <source>
        <dbReference type="Proteomes" id="UP000629365"/>
    </source>
</evidence>
<accession>A0ABQ1RHV6</accession>
<comment type="caution">
    <text evidence="1">The sequence shown here is derived from an EMBL/GenBank/DDBJ whole genome shotgun (WGS) entry which is preliminary data.</text>
</comment>
<dbReference type="Proteomes" id="UP000629365">
    <property type="component" value="Unassembled WGS sequence"/>
</dbReference>
<gene>
    <name evidence="1" type="ORF">GCM10007269_09280</name>
</gene>
<reference evidence="2" key="1">
    <citation type="journal article" date="2019" name="Int. J. Syst. Evol. Microbiol.">
        <title>The Global Catalogue of Microorganisms (GCM) 10K type strain sequencing project: providing services to taxonomists for standard genome sequencing and annotation.</title>
        <authorList>
            <consortium name="The Broad Institute Genomics Platform"/>
            <consortium name="The Broad Institute Genome Sequencing Center for Infectious Disease"/>
            <person name="Wu L."/>
            <person name="Ma J."/>
        </authorList>
    </citation>
    <scope>NUCLEOTIDE SEQUENCE [LARGE SCALE GENOMIC DNA]</scope>
    <source>
        <strain evidence="2">CCM 7640</strain>
    </source>
</reference>
<name>A0ABQ1RHV6_9MICO</name>
<proteinExistence type="predicted"/>
<dbReference type="EMBL" id="BMCM01000001">
    <property type="protein sequence ID" value="GGD68313.1"/>
    <property type="molecule type" value="Genomic_DNA"/>
</dbReference>
<protein>
    <submittedName>
        <fullName evidence="1">Uncharacterized protein</fullName>
    </submittedName>
</protein>
<keyword evidence="2" id="KW-1185">Reference proteome</keyword>
<evidence type="ECO:0000313" key="1">
    <source>
        <dbReference type="EMBL" id="GGD68313.1"/>
    </source>
</evidence>